<comment type="subcellular location">
    <subcellularLocation>
        <location evidence="1">Host cell</location>
    </subcellularLocation>
    <subcellularLocation>
        <location evidence="2">Secreted</location>
    </subcellularLocation>
</comment>
<dbReference type="InterPro" id="IPR045379">
    <property type="entry name" value="Crinkler_N"/>
</dbReference>
<name>A0A833SFR5_PHYIN</name>
<dbReference type="GO" id="GO:0005576">
    <property type="term" value="C:extracellular region"/>
    <property type="evidence" value="ECO:0007669"/>
    <property type="project" value="UniProtKB-SubCell"/>
</dbReference>
<reference evidence="5" key="1">
    <citation type="submission" date="2020-04" db="EMBL/GenBank/DDBJ databases">
        <title>Hybrid Assembly of Korean Phytophthora infestans isolates.</title>
        <authorList>
            <person name="Prokchorchik M."/>
            <person name="Lee Y."/>
            <person name="Seo J."/>
            <person name="Cho J.-H."/>
            <person name="Park Y.-E."/>
            <person name="Jang D.-C."/>
            <person name="Im J.-S."/>
            <person name="Choi J.-G."/>
            <person name="Park H.-J."/>
            <person name="Lee G.-B."/>
            <person name="Lee Y.-G."/>
            <person name="Hong S.-Y."/>
            <person name="Cho K."/>
            <person name="Sohn K.H."/>
        </authorList>
    </citation>
    <scope>NUCLEOTIDE SEQUENCE</scope>
    <source>
        <strain evidence="5">KR_1_A1</strain>
    </source>
</reference>
<gene>
    <name evidence="5" type="ORF">GN244_ATG14218</name>
</gene>
<dbReference type="EMBL" id="WSZM01000403">
    <property type="protein sequence ID" value="KAF4033842.1"/>
    <property type="molecule type" value="Genomic_DNA"/>
</dbReference>
<evidence type="ECO:0000256" key="2">
    <source>
        <dbReference type="ARBA" id="ARBA00004613"/>
    </source>
</evidence>
<evidence type="ECO:0000256" key="3">
    <source>
        <dbReference type="ARBA" id="ARBA00022525"/>
    </source>
</evidence>
<sequence length="209" mass="23559">MTRRPNLPPNVEQELELWCLVVGGGEDPFPVIIKTTDRVQELKNTIGDQWLTSTQISGEAYMQRLFISKKGGQWLPIPDPEVRVLAQSAPNVDMLKMSFGNHLNPMELVLNVLGEFEPDHVHILVAAPKLINLDFAPMIYTDPELNVVDSESYQRYAASYRECAERLKDSDSVNKLIGTIHQVEAAKYRTPFISLLGSRGAGKLKWRLT</sequence>
<feature type="domain" description="Crinkler effector protein N-terminal" evidence="4">
    <location>
        <begin position="15"/>
        <end position="125"/>
    </location>
</feature>
<proteinExistence type="predicted"/>
<evidence type="ECO:0000313" key="6">
    <source>
        <dbReference type="Proteomes" id="UP000602510"/>
    </source>
</evidence>
<organism evidence="5 6">
    <name type="scientific">Phytophthora infestans</name>
    <name type="common">Potato late blight agent</name>
    <name type="synonym">Botrytis infestans</name>
    <dbReference type="NCBI Taxonomy" id="4787"/>
    <lineage>
        <taxon>Eukaryota</taxon>
        <taxon>Sar</taxon>
        <taxon>Stramenopiles</taxon>
        <taxon>Oomycota</taxon>
        <taxon>Peronosporomycetes</taxon>
        <taxon>Peronosporales</taxon>
        <taxon>Peronosporaceae</taxon>
        <taxon>Phytophthora</taxon>
    </lineage>
</organism>
<dbReference type="Pfam" id="PF20147">
    <property type="entry name" value="Crinkler"/>
    <property type="match status" value="1"/>
</dbReference>
<dbReference type="Proteomes" id="UP000602510">
    <property type="component" value="Unassembled WGS sequence"/>
</dbReference>
<evidence type="ECO:0000256" key="1">
    <source>
        <dbReference type="ARBA" id="ARBA00004340"/>
    </source>
</evidence>
<dbReference type="GO" id="GO:0043657">
    <property type="term" value="C:host cell"/>
    <property type="evidence" value="ECO:0007669"/>
    <property type="project" value="UniProtKB-SubCell"/>
</dbReference>
<protein>
    <recommendedName>
        <fullName evidence="4">Crinkler effector protein N-terminal domain-containing protein</fullName>
    </recommendedName>
</protein>
<accession>A0A833SFR5</accession>
<dbReference type="AlphaFoldDB" id="A0A833SFR5"/>
<evidence type="ECO:0000259" key="4">
    <source>
        <dbReference type="Pfam" id="PF20147"/>
    </source>
</evidence>
<evidence type="ECO:0000313" key="5">
    <source>
        <dbReference type="EMBL" id="KAF4033842.1"/>
    </source>
</evidence>
<keyword evidence="3" id="KW-0964">Secreted</keyword>
<comment type="caution">
    <text evidence="5">The sequence shown here is derived from an EMBL/GenBank/DDBJ whole genome shotgun (WGS) entry which is preliminary data.</text>
</comment>
<keyword evidence="6" id="KW-1185">Reference proteome</keyword>